<evidence type="ECO:0000313" key="2">
    <source>
        <dbReference type="Proteomes" id="UP001320706"/>
    </source>
</evidence>
<comment type="caution">
    <text evidence="1">The sequence shown here is derived from an EMBL/GenBank/DDBJ whole genome shotgun (WGS) entry which is preliminary data.</text>
</comment>
<sequence length="379" mass="43486">MAAHDTTMQNTAVDPSITTLLNLTSSVSSKRNYLESLAPELRQMIYAHLFPREDATSCFRYEVLIAREKDSITRTLVHQEDRDDCHGGRPEPYKDEEVDASLQTSHSGEEIAAPRLHPAWAAFVGKSHSEPRVPRQTRLDSAYILLDSRVDEGILQTSRLLRQEASEVLYANTMMSAGLRSGLNRMFDLPNSDYRNQLDRLMKAVPLMAWDNVRQLRLQNVSSQEWAGIFCTKVVPKLAGLRSLCVESPRLPGTSDFDLLRYEDELEVLEPFARLRCDRTFILDMKIWLGCLACLDHLVECLKEDCEEVLEFRPTCKKQATQECKTTFEDRLDQLMGMAHVAPPVREFRTVWMPDFSSWAFDDGKVQPYLRSAMRYPAW</sequence>
<dbReference type="EMBL" id="JAMKPW020000001">
    <property type="protein sequence ID" value="KAK8221961.1"/>
    <property type="molecule type" value="Genomic_DNA"/>
</dbReference>
<protein>
    <submittedName>
        <fullName evidence="1">Uncharacterized protein</fullName>
    </submittedName>
</protein>
<dbReference type="Proteomes" id="UP001320706">
    <property type="component" value="Unassembled WGS sequence"/>
</dbReference>
<accession>A0ACC3SNQ0</accession>
<gene>
    <name evidence="1" type="ORF">M8818_000128</name>
</gene>
<keyword evidence="2" id="KW-1185">Reference proteome</keyword>
<reference evidence="1" key="1">
    <citation type="submission" date="2024-02" db="EMBL/GenBank/DDBJ databases">
        <title>Metagenome Assembled Genome of Zalaria obscura JY119.</title>
        <authorList>
            <person name="Vighnesh L."/>
            <person name="Jagadeeshwari U."/>
            <person name="Venkata Ramana C."/>
            <person name="Sasikala C."/>
        </authorList>
    </citation>
    <scope>NUCLEOTIDE SEQUENCE</scope>
    <source>
        <strain evidence="1">JY119</strain>
    </source>
</reference>
<proteinExistence type="predicted"/>
<organism evidence="1 2">
    <name type="scientific">Zalaria obscura</name>
    <dbReference type="NCBI Taxonomy" id="2024903"/>
    <lineage>
        <taxon>Eukaryota</taxon>
        <taxon>Fungi</taxon>
        <taxon>Dikarya</taxon>
        <taxon>Ascomycota</taxon>
        <taxon>Pezizomycotina</taxon>
        <taxon>Dothideomycetes</taxon>
        <taxon>Dothideomycetidae</taxon>
        <taxon>Dothideales</taxon>
        <taxon>Zalariaceae</taxon>
        <taxon>Zalaria</taxon>
    </lineage>
</organism>
<evidence type="ECO:0000313" key="1">
    <source>
        <dbReference type="EMBL" id="KAK8221961.1"/>
    </source>
</evidence>
<name>A0ACC3SNQ0_9PEZI</name>